<accession>A0A6A4W852</accession>
<evidence type="ECO:0000256" key="9">
    <source>
        <dbReference type="ARBA" id="ARBA00022691"/>
    </source>
</evidence>
<dbReference type="PANTHER" id="PTHR16458:SF2">
    <property type="entry name" value="GLYCINE N-METHYLTRANSFERASE"/>
    <property type="match status" value="1"/>
</dbReference>
<sequence length="312" mass="35626">MVLELDQYADGKAARLWSLYIGDQAQRTKNYKQFLKGILNSYNCETVLDVACGTGIDSVMLIEEGFSVTSCDFSDKMLKSAWSTRWSRRKEPAFDNWDIYEANWLTLTSDLGTERQYDAVICLGNSFAHLPDLTGNQDSHRLALKNFADMVKPGGILLIDHRNYDSILDKGRAPTRNIYYNSQYVSDIKTSVVYQNGSPVKIILDYVMSDPSTTEQKYEDNDRRKKSLFSTNPSDNEFTLSYYPHRLSSFRALLEEAFDHRATITTLGDFQPLEQAQDPAFYIHVVRKLPTVEDLGVEEVWQATSSSGEEFF</sequence>
<dbReference type="GO" id="GO:0005829">
    <property type="term" value="C:cytosol"/>
    <property type="evidence" value="ECO:0007669"/>
    <property type="project" value="TreeGrafter"/>
</dbReference>
<feature type="domain" description="Methyltransferase" evidence="14">
    <location>
        <begin position="47"/>
        <end position="155"/>
    </location>
</feature>
<keyword evidence="9 12" id="KW-0949">S-adenosyl-L-methionine</keyword>
<feature type="binding site" evidence="13">
    <location>
        <position position="17"/>
    </location>
    <ligand>
        <name>S-adenosyl-L-methionine</name>
        <dbReference type="ChEBI" id="CHEBI:59789"/>
    </ligand>
</feature>
<dbReference type="GO" id="GO:0005542">
    <property type="term" value="F:folic acid binding"/>
    <property type="evidence" value="ECO:0007669"/>
    <property type="project" value="UniProtKB-KW"/>
</dbReference>
<dbReference type="GO" id="GO:0006111">
    <property type="term" value="P:regulation of gluconeogenesis"/>
    <property type="evidence" value="ECO:0007669"/>
    <property type="project" value="TreeGrafter"/>
</dbReference>
<comment type="subcellular location">
    <subcellularLocation>
        <location evidence="1">Cytoplasm</location>
    </subcellularLocation>
</comment>
<feature type="binding site" evidence="13">
    <location>
        <position position="51"/>
    </location>
    <ligand>
        <name>S-adenosyl-L-methionine</name>
        <dbReference type="ChEBI" id="CHEBI:59789"/>
    </ligand>
</feature>
<name>A0A6A4W852_AMPAM</name>
<dbReference type="EC" id="2.1.1.20" evidence="3"/>
<dbReference type="GO" id="GO:0042802">
    <property type="term" value="F:identical protein binding"/>
    <property type="evidence" value="ECO:0007669"/>
    <property type="project" value="TreeGrafter"/>
</dbReference>
<organism evidence="15 16">
    <name type="scientific">Amphibalanus amphitrite</name>
    <name type="common">Striped barnacle</name>
    <name type="synonym">Balanus amphitrite</name>
    <dbReference type="NCBI Taxonomy" id="1232801"/>
    <lineage>
        <taxon>Eukaryota</taxon>
        <taxon>Metazoa</taxon>
        <taxon>Ecdysozoa</taxon>
        <taxon>Arthropoda</taxon>
        <taxon>Crustacea</taxon>
        <taxon>Multicrustacea</taxon>
        <taxon>Cirripedia</taxon>
        <taxon>Thoracica</taxon>
        <taxon>Thoracicalcarea</taxon>
        <taxon>Balanomorpha</taxon>
        <taxon>Balanoidea</taxon>
        <taxon>Balanidae</taxon>
        <taxon>Amphibalaninae</taxon>
        <taxon>Amphibalanus</taxon>
    </lineage>
</organism>
<evidence type="ECO:0000256" key="4">
    <source>
        <dbReference type="ARBA" id="ARBA00019972"/>
    </source>
</evidence>
<dbReference type="GO" id="GO:1901052">
    <property type="term" value="P:sarcosine metabolic process"/>
    <property type="evidence" value="ECO:0007669"/>
    <property type="project" value="TreeGrafter"/>
</dbReference>
<keyword evidence="8 12" id="KW-0808">Transferase</keyword>
<comment type="similarity">
    <text evidence="12">Belongs to the class I-like SAM-binding methyltransferase superfamily. Glycine N-methyltransferase family.</text>
</comment>
<reference evidence="15 16" key="1">
    <citation type="submission" date="2019-07" db="EMBL/GenBank/DDBJ databases">
        <title>Draft genome assembly of a fouling barnacle, Amphibalanus amphitrite (Darwin, 1854): The first reference genome for Thecostraca.</title>
        <authorList>
            <person name="Kim W."/>
        </authorList>
    </citation>
    <scope>NUCLEOTIDE SEQUENCE [LARGE SCALE GENOMIC DNA]</scope>
    <source>
        <strain evidence="15">SNU_AA5</strain>
        <tissue evidence="15">Soma without cirri and trophi</tissue>
    </source>
</reference>
<dbReference type="FunFam" id="3.40.50.150:FF:000113">
    <property type="entry name" value="Glycine N-methyltransferase"/>
    <property type="match status" value="1"/>
</dbReference>
<evidence type="ECO:0000256" key="1">
    <source>
        <dbReference type="ARBA" id="ARBA00004496"/>
    </source>
</evidence>
<evidence type="ECO:0000259" key="14">
    <source>
        <dbReference type="Pfam" id="PF13649"/>
    </source>
</evidence>
<evidence type="ECO:0000256" key="3">
    <source>
        <dbReference type="ARBA" id="ARBA00011999"/>
    </source>
</evidence>
<dbReference type="GO" id="GO:0046498">
    <property type="term" value="P:S-adenosylhomocysteine metabolic process"/>
    <property type="evidence" value="ECO:0007669"/>
    <property type="project" value="TreeGrafter"/>
</dbReference>
<keyword evidence="16" id="KW-1185">Reference proteome</keyword>
<evidence type="ECO:0000256" key="10">
    <source>
        <dbReference type="ARBA" id="ARBA00022954"/>
    </source>
</evidence>
<dbReference type="PANTHER" id="PTHR16458">
    <property type="entry name" value="GLYCINE N-METHYLTRANSFERASE"/>
    <property type="match status" value="1"/>
</dbReference>
<keyword evidence="10" id="KW-0290">Folate-binding</keyword>
<comment type="subunit">
    <text evidence="2">Homotetramer.</text>
</comment>
<feature type="binding site" evidence="13">
    <location>
        <begin position="103"/>
        <end position="104"/>
    </location>
    <ligand>
        <name>S-adenosyl-L-methionine</name>
        <dbReference type="ChEBI" id="CHEBI:59789"/>
    </ligand>
</feature>
<dbReference type="Pfam" id="PF13649">
    <property type="entry name" value="Methyltransf_25"/>
    <property type="match status" value="1"/>
</dbReference>
<dbReference type="GO" id="GO:0016594">
    <property type="term" value="F:glycine binding"/>
    <property type="evidence" value="ECO:0007669"/>
    <property type="project" value="TreeGrafter"/>
</dbReference>
<feature type="binding site" evidence="13">
    <location>
        <position position="123"/>
    </location>
    <ligand>
        <name>S-adenosyl-L-methionine</name>
        <dbReference type="ChEBI" id="CHEBI:59789"/>
    </ligand>
</feature>
<comment type="caution">
    <text evidence="15">The sequence shown here is derived from an EMBL/GenBank/DDBJ whole genome shotgun (WGS) entry which is preliminary data.</text>
</comment>
<gene>
    <name evidence="15" type="primary">Gnmt_1</name>
    <name evidence="15" type="ORF">FJT64_027449</name>
</gene>
<keyword evidence="6" id="KW-0597">Phosphoprotein</keyword>
<dbReference type="GO" id="GO:0006730">
    <property type="term" value="P:one-carbon metabolic process"/>
    <property type="evidence" value="ECO:0007669"/>
    <property type="project" value="TreeGrafter"/>
</dbReference>
<dbReference type="InterPro" id="IPR041698">
    <property type="entry name" value="Methyltransf_25"/>
</dbReference>
<dbReference type="GO" id="GO:1904047">
    <property type="term" value="F:S-adenosyl-L-methionine binding"/>
    <property type="evidence" value="ECO:0007669"/>
    <property type="project" value="TreeGrafter"/>
</dbReference>
<dbReference type="Gene3D" id="3.40.50.150">
    <property type="entry name" value="Vaccinia Virus protein VP39"/>
    <property type="match status" value="1"/>
</dbReference>
<evidence type="ECO:0000256" key="11">
    <source>
        <dbReference type="ARBA" id="ARBA00048261"/>
    </source>
</evidence>
<comment type="catalytic activity">
    <reaction evidence="11">
        <text>glycine + S-adenosyl-L-methionine = sarcosine + S-adenosyl-L-homocysteine + H(+)</text>
        <dbReference type="Rhea" id="RHEA:19937"/>
        <dbReference type="ChEBI" id="CHEBI:15378"/>
        <dbReference type="ChEBI" id="CHEBI:57305"/>
        <dbReference type="ChEBI" id="CHEBI:57433"/>
        <dbReference type="ChEBI" id="CHEBI:57856"/>
        <dbReference type="ChEBI" id="CHEBI:59789"/>
        <dbReference type="EC" id="2.1.1.20"/>
    </reaction>
    <physiologicalReaction direction="left-to-right" evidence="11">
        <dbReference type="Rhea" id="RHEA:19938"/>
    </physiologicalReaction>
</comment>
<dbReference type="InterPro" id="IPR029063">
    <property type="entry name" value="SAM-dependent_MTases_sf"/>
</dbReference>
<feature type="binding site" evidence="13">
    <location>
        <position position="27"/>
    </location>
    <ligand>
        <name>S-adenosyl-L-methionine</name>
        <dbReference type="ChEBI" id="CHEBI:59789"/>
    </ligand>
</feature>
<evidence type="ECO:0000256" key="5">
    <source>
        <dbReference type="ARBA" id="ARBA00022490"/>
    </source>
</evidence>
<proteinExistence type="inferred from homology"/>
<dbReference type="Proteomes" id="UP000440578">
    <property type="component" value="Unassembled WGS sequence"/>
</dbReference>
<dbReference type="GO" id="GO:0032259">
    <property type="term" value="P:methylation"/>
    <property type="evidence" value="ECO:0007669"/>
    <property type="project" value="UniProtKB-KW"/>
</dbReference>
<dbReference type="GO" id="GO:0051289">
    <property type="term" value="P:protein homotetramerization"/>
    <property type="evidence" value="ECO:0007669"/>
    <property type="project" value="TreeGrafter"/>
</dbReference>
<keyword evidence="5" id="KW-0963">Cytoplasm</keyword>
<keyword evidence="7 12" id="KW-0489">Methyltransferase</keyword>
<dbReference type="EMBL" id="VIIS01001310">
    <property type="protein sequence ID" value="KAF0299944.1"/>
    <property type="molecule type" value="Genomic_DNA"/>
</dbReference>
<evidence type="ECO:0000313" key="16">
    <source>
        <dbReference type="Proteomes" id="UP000440578"/>
    </source>
</evidence>
<evidence type="ECO:0000256" key="7">
    <source>
        <dbReference type="ARBA" id="ARBA00022603"/>
    </source>
</evidence>
<dbReference type="SUPFAM" id="SSF53335">
    <property type="entry name" value="S-adenosyl-L-methionine-dependent methyltransferases"/>
    <property type="match status" value="1"/>
</dbReference>
<evidence type="ECO:0000256" key="6">
    <source>
        <dbReference type="ARBA" id="ARBA00022553"/>
    </source>
</evidence>
<evidence type="ECO:0000256" key="8">
    <source>
        <dbReference type="ARBA" id="ARBA00022679"/>
    </source>
</evidence>
<dbReference type="CDD" id="cd02440">
    <property type="entry name" value="AdoMet_MTases"/>
    <property type="match status" value="1"/>
</dbReference>
<protein>
    <recommendedName>
        <fullName evidence="4">Glycine N-methyltransferase</fullName>
        <ecNumber evidence="3">2.1.1.20</ecNumber>
    </recommendedName>
</protein>
<dbReference type="InterPro" id="IPR014369">
    <property type="entry name" value="Gly/Sar_N_MeTrfase"/>
</dbReference>
<dbReference type="OrthoDB" id="3647at2759"/>
<dbReference type="PIRSF" id="PIRSF000385">
    <property type="entry name" value="Gly_N-mtase"/>
    <property type="match status" value="1"/>
</dbReference>
<evidence type="ECO:0000256" key="2">
    <source>
        <dbReference type="ARBA" id="ARBA00011881"/>
    </source>
</evidence>
<dbReference type="AlphaFoldDB" id="A0A6A4W852"/>
<evidence type="ECO:0000313" key="15">
    <source>
        <dbReference type="EMBL" id="KAF0299944.1"/>
    </source>
</evidence>
<feature type="binding site" evidence="13">
    <location>
        <position position="8"/>
    </location>
    <ligand>
        <name>S-adenosyl-L-methionine</name>
        <dbReference type="ChEBI" id="CHEBI:59789"/>
    </ligand>
</feature>
<dbReference type="PROSITE" id="PS51600">
    <property type="entry name" value="SAM_GNMT"/>
    <property type="match status" value="1"/>
</dbReference>
<dbReference type="GO" id="GO:0017174">
    <property type="term" value="F:glycine N-methyltransferase activity"/>
    <property type="evidence" value="ECO:0007669"/>
    <property type="project" value="UniProtKB-EC"/>
</dbReference>
<evidence type="ECO:0000256" key="12">
    <source>
        <dbReference type="PIRNR" id="PIRNR000385"/>
    </source>
</evidence>
<dbReference type="GO" id="GO:0046500">
    <property type="term" value="P:S-adenosylmethionine metabolic process"/>
    <property type="evidence" value="ECO:0007669"/>
    <property type="project" value="TreeGrafter"/>
</dbReference>
<evidence type="ECO:0000256" key="13">
    <source>
        <dbReference type="PIRSR" id="PIRSR000385-2"/>
    </source>
</evidence>
<dbReference type="Gene3D" id="3.30.46.10">
    <property type="entry name" value="Glycine N-methyltransferase, chain A, domain 1"/>
    <property type="match status" value="1"/>
</dbReference>
<feature type="binding site" evidence="13">
    <location>
        <position position="72"/>
    </location>
    <ligand>
        <name>S-adenosyl-L-methionine</name>
        <dbReference type="ChEBI" id="CHEBI:59789"/>
    </ligand>
</feature>